<dbReference type="EMBL" id="JARRAF010000096">
    <property type="protein sequence ID" value="MDK2127034.1"/>
    <property type="molecule type" value="Genomic_DNA"/>
</dbReference>
<dbReference type="InterPro" id="IPR011635">
    <property type="entry name" value="CARDB"/>
</dbReference>
<dbReference type="Gene3D" id="2.60.40.10">
    <property type="entry name" value="Immunoglobulins"/>
    <property type="match status" value="8"/>
</dbReference>
<dbReference type="Pfam" id="PF07705">
    <property type="entry name" value="CARDB"/>
    <property type="match status" value="4"/>
</dbReference>
<dbReference type="RefSeq" id="WP_284103352.1">
    <property type="nucleotide sequence ID" value="NZ_JARRAF010000096.1"/>
</dbReference>
<feature type="domain" description="CARDB" evidence="1">
    <location>
        <begin position="417"/>
        <end position="531"/>
    </location>
</feature>
<evidence type="ECO:0000313" key="2">
    <source>
        <dbReference type="EMBL" id="MDK2127034.1"/>
    </source>
</evidence>
<feature type="domain" description="CARDB" evidence="1">
    <location>
        <begin position="794"/>
        <end position="906"/>
    </location>
</feature>
<dbReference type="Proteomes" id="UP001172778">
    <property type="component" value="Unassembled WGS sequence"/>
</dbReference>
<feature type="domain" description="CARDB" evidence="1">
    <location>
        <begin position="56"/>
        <end position="166"/>
    </location>
</feature>
<feature type="domain" description="CARDB" evidence="1">
    <location>
        <begin position="297"/>
        <end position="403"/>
    </location>
</feature>
<accession>A0ABT7E459</accession>
<organism evidence="2 3">
    <name type="scientific">Parachitinimonas caeni</name>
    <dbReference type="NCBI Taxonomy" id="3031301"/>
    <lineage>
        <taxon>Bacteria</taxon>
        <taxon>Pseudomonadati</taxon>
        <taxon>Pseudomonadota</taxon>
        <taxon>Betaproteobacteria</taxon>
        <taxon>Neisseriales</taxon>
        <taxon>Chitinibacteraceae</taxon>
        <taxon>Parachitinimonas</taxon>
    </lineage>
</organism>
<sequence length="1133" mass="122157">MGQGSDCEATVRIPPRLAGRWRIAVQTDVNRSLNEPDRRANNQRLSGPIQIQPSYADLVPTAPVAVGPAYANRPLTVRWSVRNHGNIGTDIERWTDRVWLSKTPTLGADAISLGSVTHTGSLGLGQTYDAELSASLPAGLQGDYYLLVDTDTQQAVHEPDHRDNNRVASAQPLSIQAEPKPNLTIGQFEVDGRWRVGEAVSLRYRVEVGGNEGLNRFLTDQLRLINQADPQQTVILANPAMQRQVAVGGHYDVALTLTVPSLASGLWTLQLMADSSQQLAETDETDNVASQTIEVVSPDLAVSELKTTGRLQGGETLTLDWATRNLGTADAEPVRDEIYLSRDGQLAGAQKLGEVVHARIGAGERAQGRLQLTLPVEAEGAYRLLVISNRAGAIHEAGRTDNNQDGLDLQIAADPYADLVVSEIRVPQQVIGDPASVTVNWKVSNQGTGAGRTLSWTDVVVYSQDAVFGNADDIELGRLEHQGGLDAGKSYEGEVTYRLPAGLSRRGHVLVRTDAGGKVWEQGAEANNTAEAARLLDVMPKPYADLQVDSVTIEGTPRSGQALTVNWTVRNHGIGITDVANWEDEVWLSTSADPDDKTHRWPLASANHLGQLGAGDDYRRSLSFGLPEGIEGDYYVHVRTGRGVYEFLHGSNNTGRSLAIPVTLSPSPDLQVSELEAPATAQEGDLLTVRWQVSNASAVAASGRWVDTLELVPLDNSASPLLLGHYSYERGLGAGLHYDRTEQIRLPARIEGGYRLRVTTNSQPGSQGIYEGGATAANNVTLAATPTLISPLPRPDLRVHDIEVPAKVKAGTTLAVSFQVSNRGPVAATGQWKDRVWLSLDGQVSADDILLAELDNGSALTPGGEPYRSQTVPVTIPLRYRGPARIIVETDARNRIDEGRQEGNNTAIQTFEVEAVAFADLETSAVSAPQQANAGQTIDVRYTVTNRGLATTQGDTGQVTGWTDTVWLSRDGTRPNPAKGDILLGSFRHEGLLSHEAGQNSYDATVSVRLPDEVASADYHLMVWSDSYDGILEETTAGATSHVGDFDANNYSGQRLSVIGAVPRQPDLRLVTVSASPNAEAGGDFHFEYRVRNGGDAFTGRWVDTVWLSDSPDLDQASQRWQIGSIEQQRSLG</sequence>
<evidence type="ECO:0000313" key="3">
    <source>
        <dbReference type="Proteomes" id="UP001172778"/>
    </source>
</evidence>
<gene>
    <name evidence="2" type="ORF">PZA18_23625</name>
</gene>
<protein>
    <submittedName>
        <fullName evidence="2">CARDB domain-containing protein</fullName>
    </submittedName>
</protein>
<feature type="non-terminal residue" evidence="2">
    <location>
        <position position="1133"/>
    </location>
</feature>
<dbReference type="InterPro" id="IPR013783">
    <property type="entry name" value="Ig-like_fold"/>
</dbReference>
<keyword evidence="3" id="KW-1185">Reference proteome</keyword>
<proteinExistence type="predicted"/>
<name>A0ABT7E459_9NEIS</name>
<reference evidence="2" key="1">
    <citation type="submission" date="2023-03" db="EMBL/GenBank/DDBJ databases">
        <title>Chitinimonas shenzhenensis gen. nov., sp. nov., a novel member of family Burkholderiaceae isolated from activated sludge collected in Shen Zhen, China.</title>
        <authorList>
            <person name="Wang X."/>
        </authorList>
    </citation>
    <scope>NUCLEOTIDE SEQUENCE</scope>
    <source>
        <strain evidence="2">DQS-5</strain>
    </source>
</reference>
<comment type="caution">
    <text evidence="2">The sequence shown here is derived from an EMBL/GenBank/DDBJ whole genome shotgun (WGS) entry which is preliminary data.</text>
</comment>
<evidence type="ECO:0000259" key="1">
    <source>
        <dbReference type="Pfam" id="PF07705"/>
    </source>
</evidence>